<dbReference type="Proteomes" id="UP000838756">
    <property type="component" value="Unassembled WGS sequence"/>
</dbReference>
<comment type="caution">
    <text evidence="1">The sequence shown here is derived from an EMBL/GenBank/DDBJ whole genome shotgun (WGS) entry which is preliminary data.</text>
</comment>
<reference evidence="1" key="1">
    <citation type="submission" date="2022-03" db="EMBL/GenBank/DDBJ databases">
        <authorList>
            <person name="Lindestad O."/>
        </authorList>
    </citation>
    <scope>NUCLEOTIDE SEQUENCE</scope>
</reference>
<protein>
    <submittedName>
        <fullName evidence="1">Jg21505 protein</fullName>
    </submittedName>
</protein>
<evidence type="ECO:0000313" key="2">
    <source>
        <dbReference type="Proteomes" id="UP000838756"/>
    </source>
</evidence>
<dbReference type="AlphaFoldDB" id="A0A8S4RQY8"/>
<evidence type="ECO:0000313" key="1">
    <source>
        <dbReference type="EMBL" id="CAH2239498.1"/>
    </source>
</evidence>
<gene>
    <name evidence="1" type="primary">jg21505</name>
    <name evidence="1" type="ORF">PAEG_LOCUS16202</name>
</gene>
<sequence length="82" mass="9011">MESPSRKRAHYCASIKLCSALHKVSKSTSSRTKETGDVTCSGKMRLPSKANRLNERDWSLKSIMDEGAVEGDPGGARWPICD</sequence>
<organism evidence="1 2">
    <name type="scientific">Pararge aegeria aegeria</name>
    <dbReference type="NCBI Taxonomy" id="348720"/>
    <lineage>
        <taxon>Eukaryota</taxon>
        <taxon>Metazoa</taxon>
        <taxon>Ecdysozoa</taxon>
        <taxon>Arthropoda</taxon>
        <taxon>Hexapoda</taxon>
        <taxon>Insecta</taxon>
        <taxon>Pterygota</taxon>
        <taxon>Neoptera</taxon>
        <taxon>Endopterygota</taxon>
        <taxon>Lepidoptera</taxon>
        <taxon>Glossata</taxon>
        <taxon>Ditrysia</taxon>
        <taxon>Papilionoidea</taxon>
        <taxon>Nymphalidae</taxon>
        <taxon>Satyrinae</taxon>
        <taxon>Satyrini</taxon>
        <taxon>Parargina</taxon>
        <taxon>Pararge</taxon>
    </lineage>
</organism>
<dbReference type="OrthoDB" id="10438126at2759"/>
<accession>A0A8S4RQY8</accession>
<name>A0A8S4RQY8_9NEOP</name>
<proteinExistence type="predicted"/>
<dbReference type="EMBL" id="CAKXAJ010025439">
    <property type="protein sequence ID" value="CAH2239498.1"/>
    <property type="molecule type" value="Genomic_DNA"/>
</dbReference>
<keyword evidence="2" id="KW-1185">Reference proteome</keyword>